<protein>
    <recommendedName>
        <fullName evidence="4">DoxX-like protein</fullName>
    </recommendedName>
</protein>
<proteinExistence type="predicted"/>
<feature type="transmembrane region" description="Helical" evidence="1">
    <location>
        <begin position="62"/>
        <end position="79"/>
    </location>
</feature>
<dbReference type="EMBL" id="JBDXSU010000006">
    <property type="protein sequence ID" value="MFB5190534.1"/>
    <property type="molecule type" value="Genomic_DNA"/>
</dbReference>
<feature type="transmembrane region" description="Helical" evidence="1">
    <location>
        <begin position="6"/>
        <end position="24"/>
    </location>
</feature>
<comment type="caution">
    <text evidence="2">The sequence shown here is derived from an EMBL/GenBank/DDBJ whole genome shotgun (WGS) entry which is preliminary data.</text>
</comment>
<name>A0ABV5AE54_9BACL</name>
<evidence type="ECO:0008006" key="4">
    <source>
        <dbReference type="Google" id="ProtNLM"/>
    </source>
</evidence>
<dbReference type="RefSeq" id="WP_275474842.1">
    <property type="nucleotide sequence ID" value="NZ_CP162940.1"/>
</dbReference>
<gene>
    <name evidence="2" type="ORF">KKP3000_004005</name>
</gene>
<keyword evidence="1" id="KW-1133">Transmembrane helix</keyword>
<keyword evidence="1" id="KW-0812">Transmembrane</keyword>
<evidence type="ECO:0000313" key="3">
    <source>
        <dbReference type="Proteomes" id="UP001579974"/>
    </source>
</evidence>
<evidence type="ECO:0000256" key="1">
    <source>
        <dbReference type="SAM" id="Phobius"/>
    </source>
</evidence>
<organism evidence="2 3">
    <name type="scientific">Alicyclobacillus fastidiosus</name>
    <dbReference type="NCBI Taxonomy" id="392011"/>
    <lineage>
        <taxon>Bacteria</taxon>
        <taxon>Bacillati</taxon>
        <taxon>Bacillota</taxon>
        <taxon>Bacilli</taxon>
        <taxon>Bacillales</taxon>
        <taxon>Alicyclobacillaceae</taxon>
        <taxon>Alicyclobacillus</taxon>
    </lineage>
</organism>
<reference evidence="2 3" key="1">
    <citation type="journal article" date="2024" name="Int. J. Mol. Sci.">
        <title>Exploration of Alicyclobacillus spp. Genome in Search of Antibiotic Resistance.</title>
        <authorList>
            <person name="Bucka-Kolendo J."/>
            <person name="Kiousi D.E."/>
            <person name="Dekowska A."/>
            <person name="Mikolajczuk-Szczyrba A."/>
            <person name="Karadedos D.M."/>
            <person name="Michael P."/>
            <person name="Galanis A."/>
            <person name="Sokolowska B."/>
        </authorList>
    </citation>
    <scope>NUCLEOTIDE SEQUENCE [LARGE SCALE GENOMIC DNA]</scope>
    <source>
        <strain evidence="2 3">KKP 3000</strain>
    </source>
</reference>
<keyword evidence="3" id="KW-1185">Reference proteome</keyword>
<keyword evidence="1" id="KW-0472">Membrane</keyword>
<sequence length="109" mass="12081">MVVFHMIYGFLLILLDILVTIWELSSRNGAPRGLRGAAIGLMDLQIIIGIITWITARPAASFVWHPIFMVVAIIIAHIFTGSRRKKTSRVTGWIVTDVLLILGASLFHG</sequence>
<feature type="transmembrane region" description="Helical" evidence="1">
    <location>
        <begin position="36"/>
        <end position="56"/>
    </location>
</feature>
<evidence type="ECO:0000313" key="2">
    <source>
        <dbReference type="EMBL" id="MFB5190534.1"/>
    </source>
</evidence>
<dbReference type="Proteomes" id="UP001579974">
    <property type="component" value="Unassembled WGS sequence"/>
</dbReference>
<accession>A0ABV5AE54</accession>